<evidence type="ECO:0000313" key="3">
    <source>
        <dbReference type="Proteomes" id="UP000466442"/>
    </source>
</evidence>
<comment type="caution">
    <text evidence="2">The sequence shown here is derived from an EMBL/GenBank/DDBJ whole genome shotgun (WGS) entry which is preliminary data.</text>
</comment>
<evidence type="ECO:0000256" key="1">
    <source>
        <dbReference type="SAM" id="MobiDB-lite"/>
    </source>
</evidence>
<evidence type="ECO:0008006" key="4">
    <source>
        <dbReference type="Google" id="ProtNLM"/>
    </source>
</evidence>
<sequence length="250" mass="28840">MVRVMVSRMPRPLAGVIAGVIMPRTYRRKPDVRPYKCYTNEELESIIKEIELKNVSAREAHRRYGIHRNVLNKKLKLRRLQLKEDGSPPVRPHGGQTVLPQDVERNFVSHILAIASFGFPFTTLDLRVAVQSYLNKIDRRVEQFRNNLPGMDWARLFLERHQIQLTQRISQNITQPRGDVDSCLEEGTRLLERITRGHNRKISPKTPIPQKAEATDEQTRGEQEHQLESWVSGLWNVPIGSYSGTGSTFQ</sequence>
<reference evidence="2" key="1">
    <citation type="journal article" date="2021" name="Mol. Ecol. Resour.">
        <title>Apolygus lucorum genome provides insights into omnivorousness and mesophyll feeding.</title>
        <authorList>
            <person name="Liu Y."/>
            <person name="Liu H."/>
            <person name="Wang H."/>
            <person name="Huang T."/>
            <person name="Liu B."/>
            <person name="Yang B."/>
            <person name="Yin L."/>
            <person name="Li B."/>
            <person name="Zhang Y."/>
            <person name="Zhang S."/>
            <person name="Jiang F."/>
            <person name="Zhang X."/>
            <person name="Ren Y."/>
            <person name="Wang B."/>
            <person name="Wang S."/>
            <person name="Lu Y."/>
            <person name="Wu K."/>
            <person name="Fan W."/>
            <person name="Wang G."/>
        </authorList>
    </citation>
    <scope>NUCLEOTIDE SEQUENCE</scope>
    <source>
        <strain evidence="2">12Hb</strain>
    </source>
</reference>
<dbReference type="AlphaFoldDB" id="A0A8S9X792"/>
<dbReference type="EMBL" id="WIXP02000009">
    <property type="protein sequence ID" value="KAF6204970.1"/>
    <property type="molecule type" value="Genomic_DNA"/>
</dbReference>
<dbReference type="Proteomes" id="UP000466442">
    <property type="component" value="Linkage Group LG9"/>
</dbReference>
<evidence type="ECO:0000313" key="2">
    <source>
        <dbReference type="EMBL" id="KAF6204970.1"/>
    </source>
</evidence>
<gene>
    <name evidence="2" type="ORF">GE061_019137</name>
</gene>
<organism evidence="2 3">
    <name type="scientific">Apolygus lucorum</name>
    <name type="common">Small green plant bug</name>
    <name type="synonym">Lygocoris lucorum</name>
    <dbReference type="NCBI Taxonomy" id="248454"/>
    <lineage>
        <taxon>Eukaryota</taxon>
        <taxon>Metazoa</taxon>
        <taxon>Ecdysozoa</taxon>
        <taxon>Arthropoda</taxon>
        <taxon>Hexapoda</taxon>
        <taxon>Insecta</taxon>
        <taxon>Pterygota</taxon>
        <taxon>Neoptera</taxon>
        <taxon>Paraneoptera</taxon>
        <taxon>Hemiptera</taxon>
        <taxon>Heteroptera</taxon>
        <taxon>Panheteroptera</taxon>
        <taxon>Cimicomorpha</taxon>
        <taxon>Miridae</taxon>
        <taxon>Mirini</taxon>
        <taxon>Apolygus</taxon>
    </lineage>
</organism>
<feature type="compositionally biased region" description="Basic and acidic residues" evidence="1">
    <location>
        <begin position="213"/>
        <end position="225"/>
    </location>
</feature>
<protein>
    <recommendedName>
        <fullName evidence="4">HTH psq-type domain-containing protein</fullName>
    </recommendedName>
</protein>
<name>A0A8S9X792_APOLU</name>
<accession>A0A8S9X792</accession>
<proteinExistence type="predicted"/>
<keyword evidence="3" id="KW-1185">Reference proteome</keyword>
<dbReference type="OrthoDB" id="6623948at2759"/>
<feature type="region of interest" description="Disordered" evidence="1">
    <location>
        <begin position="197"/>
        <end position="225"/>
    </location>
</feature>